<keyword evidence="2" id="KW-0285">Flavoprotein</keyword>
<evidence type="ECO:0000256" key="1">
    <source>
        <dbReference type="ARBA" id="ARBA00001917"/>
    </source>
</evidence>
<dbReference type="SMART" id="SM00903">
    <property type="entry name" value="Flavin_Reduct"/>
    <property type="match status" value="1"/>
</dbReference>
<dbReference type="EMBL" id="FOKI01000010">
    <property type="protein sequence ID" value="SFB05177.1"/>
    <property type="molecule type" value="Genomic_DNA"/>
</dbReference>
<dbReference type="Proteomes" id="UP000198619">
    <property type="component" value="Unassembled WGS sequence"/>
</dbReference>
<dbReference type="AlphaFoldDB" id="A0A1I0XX01"/>
<dbReference type="GO" id="GO:0016646">
    <property type="term" value="F:oxidoreductase activity, acting on the CH-NH group of donors, NAD or NADP as acceptor"/>
    <property type="evidence" value="ECO:0007669"/>
    <property type="project" value="UniProtKB-ARBA"/>
</dbReference>
<dbReference type="InterPro" id="IPR002563">
    <property type="entry name" value="Flavin_Rdtase-like_dom"/>
</dbReference>
<dbReference type="InterPro" id="IPR012349">
    <property type="entry name" value="Split_barrel_FMN-bd"/>
</dbReference>
<dbReference type="InterPro" id="IPR052174">
    <property type="entry name" value="Flavoredoxin"/>
</dbReference>
<dbReference type="OrthoDB" id="9794638at2"/>
<dbReference type="Pfam" id="PF01613">
    <property type="entry name" value="Flavin_Reduct"/>
    <property type="match status" value="1"/>
</dbReference>
<organism evidence="6 7">
    <name type="scientific">Clostridium frigidicarnis</name>
    <dbReference type="NCBI Taxonomy" id="84698"/>
    <lineage>
        <taxon>Bacteria</taxon>
        <taxon>Bacillati</taxon>
        <taxon>Bacillota</taxon>
        <taxon>Clostridia</taxon>
        <taxon>Eubacteriales</taxon>
        <taxon>Clostridiaceae</taxon>
        <taxon>Clostridium</taxon>
    </lineage>
</organism>
<dbReference type="PANTHER" id="PTHR43567">
    <property type="entry name" value="FLAVOREDOXIN-RELATED-RELATED"/>
    <property type="match status" value="1"/>
</dbReference>
<evidence type="ECO:0000313" key="6">
    <source>
        <dbReference type="EMBL" id="SFB05177.1"/>
    </source>
</evidence>
<reference evidence="6 7" key="1">
    <citation type="submission" date="2016-10" db="EMBL/GenBank/DDBJ databases">
        <authorList>
            <person name="de Groot N.N."/>
        </authorList>
    </citation>
    <scope>NUCLEOTIDE SEQUENCE [LARGE SCALE GENOMIC DNA]</scope>
    <source>
        <strain evidence="6 7">DSM 12271</strain>
    </source>
</reference>
<dbReference type="RefSeq" id="WP_090040415.1">
    <property type="nucleotide sequence ID" value="NZ_FOKI01000010.1"/>
</dbReference>
<feature type="region of interest" description="Disordered" evidence="4">
    <location>
        <begin position="192"/>
        <end position="219"/>
    </location>
</feature>
<evidence type="ECO:0000259" key="5">
    <source>
        <dbReference type="SMART" id="SM00903"/>
    </source>
</evidence>
<evidence type="ECO:0000313" key="7">
    <source>
        <dbReference type="Proteomes" id="UP000198619"/>
    </source>
</evidence>
<accession>A0A1I0XX01</accession>
<protein>
    <submittedName>
        <fullName evidence="6">NADH-FMN oxidoreductase RutF, flavin reductase (DIM6/NTAB) family</fullName>
    </submittedName>
</protein>
<name>A0A1I0XX01_9CLOT</name>
<dbReference type="Gene3D" id="2.30.110.10">
    <property type="entry name" value="Electron Transport, Fmn-binding Protein, Chain A"/>
    <property type="match status" value="1"/>
</dbReference>
<dbReference type="SUPFAM" id="SSF50475">
    <property type="entry name" value="FMN-binding split barrel"/>
    <property type="match status" value="1"/>
</dbReference>
<proteinExistence type="inferred from homology"/>
<dbReference type="PANTHER" id="PTHR43567:SF1">
    <property type="entry name" value="FLAVOREDOXIN"/>
    <property type="match status" value="1"/>
</dbReference>
<keyword evidence="7" id="KW-1185">Reference proteome</keyword>
<evidence type="ECO:0000256" key="3">
    <source>
        <dbReference type="ARBA" id="ARBA00038054"/>
    </source>
</evidence>
<dbReference type="STRING" id="84698.SAMN04488528_101027"/>
<feature type="compositionally biased region" description="Basic residues" evidence="4">
    <location>
        <begin position="199"/>
        <end position="219"/>
    </location>
</feature>
<dbReference type="GO" id="GO:0010181">
    <property type="term" value="F:FMN binding"/>
    <property type="evidence" value="ECO:0007669"/>
    <property type="project" value="InterPro"/>
</dbReference>
<evidence type="ECO:0000256" key="4">
    <source>
        <dbReference type="SAM" id="MobiDB-lite"/>
    </source>
</evidence>
<feature type="domain" description="Flavin reductase like" evidence="5">
    <location>
        <begin position="10"/>
        <end position="164"/>
    </location>
</feature>
<gene>
    <name evidence="6" type="ORF">SAMN04488528_101027</name>
</gene>
<comment type="cofactor">
    <cofactor evidence="1">
        <name>FMN</name>
        <dbReference type="ChEBI" id="CHEBI:58210"/>
    </cofactor>
</comment>
<sequence>MSKRNFKGSVVLNPVPVVLITSKNKDEKVNVFTVAWAGTICTKPPMLSISVRPERLSYEYIKESGEFVVNLPTASMTKAVDYCGVRSGRTVDKISEMNFNLEYNDIIGVPSIKECPVNIQCKVRDIIPLGTHDLILADVVGSTIDEAIIDEKGKIHFEKGNLISYSHGEYYPLVKKAIGSFGYSVRKKTSTKEDEKNKINKKNKKTKVKYKNKKANKSV</sequence>
<evidence type="ECO:0000256" key="2">
    <source>
        <dbReference type="ARBA" id="ARBA00022630"/>
    </source>
</evidence>
<comment type="similarity">
    <text evidence="3">Belongs to the flavoredoxin family.</text>
</comment>